<dbReference type="SMART" id="SM00184">
    <property type="entry name" value="RING"/>
    <property type="match status" value="1"/>
</dbReference>
<organism evidence="18 19">
    <name type="scientific">Tripterygium wilfordii</name>
    <name type="common">Thunder God vine</name>
    <dbReference type="NCBI Taxonomy" id="458696"/>
    <lineage>
        <taxon>Eukaryota</taxon>
        <taxon>Viridiplantae</taxon>
        <taxon>Streptophyta</taxon>
        <taxon>Embryophyta</taxon>
        <taxon>Tracheophyta</taxon>
        <taxon>Spermatophyta</taxon>
        <taxon>Magnoliopsida</taxon>
        <taxon>eudicotyledons</taxon>
        <taxon>Gunneridae</taxon>
        <taxon>Pentapetalae</taxon>
        <taxon>rosids</taxon>
        <taxon>fabids</taxon>
        <taxon>Celastrales</taxon>
        <taxon>Celastraceae</taxon>
        <taxon>Tripterygium</taxon>
    </lineage>
</organism>
<dbReference type="GO" id="GO:0061630">
    <property type="term" value="F:ubiquitin protein ligase activity"/>
    <property type="evidence" value="ECO:0007669"/>
    <property type="project" value="UniProtKB-EC"/>
</dbReference>
<comment type="catalytic activity">
    <reaction evidence="1">
        <text>S-ubiquitinyl-[E2 ubiquitin-conjugating enzyme]-L-cysteine + [acceptor protein]-L-lysine = [E2 ubiquitin-conjugating enzyme]-L-cysteine + N(6)-ubiquitinyl-[acceptor protein]-L-lysine.</text>
        <dbReference type="EC" id="2.3.2.27"/>
    </reaction>
</comment>
<feature type="transmembrane region" description="Helical" evidence="16">
    <location>
        <begin position="12"/>
        <end position="34"/>
    </location>
</feature>
<name>A0A7J7CBF9_TRIWF</name>
<dbReference type="CDD" id="cd16461">
    <property type="entry name" value="RING-H2_EL5-like"/>
    <property type="match status" value="1"/>
</dbReference>
<keyword evidence="19" id="KW-1185">Reference proteome</keyword>
<evidence type="ECO:0000256" key="6">
    <source>
        <dbReference type="ARBA" id="ARBA00022692"/>
    </source>
</evidence>
<dbReference type="Pfam" id="PF13639">
    <property type="entry name" value="zf-RING_2"/>
    <property type="match status" value="1"/>
</dbReference>
<accession>A0A7J7CBF9</accession>
<dbReference type="OrthoDB" id="8062037at2759"/>
<dbReference type="Gene3D" id="3.30.40.10">
    <property type="entry name" value="Zinc/RING finger domain, C3HC4 (zinc finger)"/>
    <property type="match status" value="1"/>
</dbReference>
<evidence type="ECO:0000256" key="9">
    <source>
        <dbReference type="ARBA" id="ARBA00022786"/>
    </source>
</evidence>
<evidence type="ECO:0000259" key="17">
    <source>
        <dbReference type="PROSITE" id="PS50089"/>
    </source>
</evidence>
<dbReference type="PROSITE" id="PS50089">
    <property type="entry name" value="ZF_RING_2"/>
    <property type="match status" value="1"/>
</dbReference>
<keyword evidence="11 16" id="KW-1133">Transmembrane helix</keyword>
<feature type="region of interest" description="Disordered" evidence="15">
    <location>
        <begin position="154"/>
        <end position="188"/>
    </location>
</feature>
<dbReference type="InParanoid" id="A0A7J7CBF9"/>
<keyword evidence="7" id="KW-0479">Metal-binding</keyword>
<dbReference type="InterPro" id="IPR044600">
    <property type="entry name" value="ATL1/ATL16-like"/>
</dbReference>
<comment type="caution">
    <text evidence="18">The sequence shown here is derived from an EMBL/GenBank/DDBJ whole genome shotgun (WGS) entry which is preliminary data.</text>
</comment>
<dbReference type="EMBL" id="JAAARO010000018">
    <property type="protein sequence ID" value="KAF5731432.1"/>
    <property type="molecule type" value="Genomic_DNA"/>
</dbReference>
<dbReference type="GO" id="GO:0008270">
    <property type="term" value="F:zinc ion binding"/>
    <property type="evidence" value="ECO:0007669"/>
    <property type="project" value="UniProtKB-KW"/>
</dbReference>
<dbReference type="SUPFAM" id="SSF57850">
    <property type="entry name" value="RING/U-box"/>
    <property type="match status" value="1"/>
</dbReference>
<evidence type="ECO:0000256" key="4">
    <source>
        <dbReference type="ARBA" id="ARBA00012483"/>
    </source>
</evidence>
<evidence type="ECO:0000313" key="18">
    <source>
        <dbReference type="EMBL" id="KAF5731432.1"/>
    </source>
</evidence>
<dbReference type="PANTHER" id="PTHR46913:SF1">
    <property type="entry name" value="RING-H2 FINGER PROTEIN ATL16"/>
    <property type="match status" value="1"/>
</dbReference>
<dbReference type="PANTHER" id="PTHR46913">
    <property type="entry name" value="RING-H2 FINGER PROTEIN ATL16"/>
    <property type="match status" value="1"/>
</dbReference>
<dbReference type="GO" id="GO:0016020">
    <property type="term" value="C:membrane"/>
    <property type="evidence" value="ECO:0007669"/>
    <property type="project" value="UniProtKB-SubCell"/>
</dbReference>
<keyword evidence="9" id="KW-0833">Ubl conjugation pathway</keyword>
<comment type="subcellular location">
    <subcellularLocation>
        <location evidence="2">Membrane</location>
        <topology evidence="2">Single-pass membrane protein</topology>
    </subcellularLocation>
</comment>
<reference evidence="18 19" key="1">
    <citation type="journal article" date="2020" name="Nat. Commun.">
        <title>Genome of Tripterygium wilfordii and identification of cytochrome P450 involved in triptolide biosynthesis.</title>
        <authorList>
            <person name="Tu L."/>
            <person name="Su P."/>
            <person name="Zhang Z."/>
            <person name="Gao L."/>
            <person name="Wang J."/>
            <person name="Hu T."/>
            <person name="Zhou J."/>
            <person name="Zhang Y."/>
            <person name="Zhao Y."/>
            <person name="Liu Y."/>
            <person name="Song Y."/>
            <person name="Tong Y."/>
            <person name="Lu Y."/>
            <person name="Yang J."/>
            <person name="Xu C."/>
            <person name="Jia M."/>
            <person name="Peters R.J."/>
            <person name="Huang L."/>
            <person name="Gao W."/>
        </authorList>
    </citation>
    <scope>NUCLEOTIDE SEQUENCE [LARGE SCALE GENOMIC DNA]</scope>
    <source>
        <strain evidence="19">cv. XIE 37</strain>
        <tissue evidence="18">Leaf</tissue>
    </source>
</reference>
<evidence type="ECO:0000256" key="14">
    <source>
        <dbReference type="PROSITE-ProRule" id="PRU00175"/>
    </source>
</evidence>
<evidence type="ECO:0000256" key="12">
    <source>
        <dbReference type="ARBA" id="ARBA00023136"/>
    </source>
</evidence>
<evidence type="ECO:0000256" key="15">
    <source>
        <dbReference type="SAM" id="MobiDB-lite"/>
    </source>
</evidence>
<comment type="similarity">
    <text evidence="13">Belongs to the RING-type zinc finger family. ATL subfamily.</text>
</comment>
<evidence type="ECO:0000256" key="5">
    <source>
        <dbReference type="ARBA" id="ARBA00022679"/>
    </source>
</evidence>
<evidence type="ECO:0000256" key="16">
    <source>
        <dbReference type="SAM" id="Phobius"/>
    </source>
</evidence>
<dbReference type="InterPro" id="IPR001841">
    <property type="entry name" value="Znf_RING"/>
</dbReference>
<feature type="domain" description="RING-type" evidence="17">
    <location>
        <begin position="102"/>
        <end position="144"/>
    </location>
</feature>
<evidence type="ECO:0000256" key="2">
    <source>
        <dbReference type="ARBA" id="ARBA00004167"/>
    </source>
</evidence>
<proteinExistence type="inferred from homology"/>
<evidence type="ECO:0000256" key="7">
    <source>
        <dbReference type="ARBA" id="ARBA00022723"/>
    </source>
</evidence>
<evidence type="ECO:0000256" key="13">
    <source>
        <dbReference type="ARBA" id="ARBA00024209"/>
    </source>
</evidence>
<evidence type="ECO:0000256" key="11">
    <source>
        <dbReference type="ARBA" id="ARBA00022989"/>
    </source>
</evidence>
<protein>
    <recommendedName>
        <fullName evidence="4">RING-type E3 ubiquitin transferase</fullName>
        <ecNumber evidence="4">2.3.2.27</ecNumber>
    </recommendedName>
</protein>
<dbReference type="GO" id="GO:0016567">
    <property type="term" value="P:protein ubiquitination"/>
    <property type="evidence" value="ECO:0007669"/>
    <property type="project" value="InterPro"/>
</dbReference>
<dbReference type="AlphaFoldDB" id="A0A7J7CBF9"/>
<evidence type="ECO:0000313" key="19">
    <source>
        <dbReference type="Proteomes" id="UP000593562"/>
    </source>
</evidence>
<keyword evidence="5" id="KW-0808">Transferase</keyword>
<keyword evidence="12 16" id="KW-0472">Membrane</keyword>
<dbReference type="Proteomes" id="UP000593562">
    <property type="component" value="Unassembled WGS sequence"/>
</dbReference>
<evidence type="ECO:0000256" key="10">
    <source>
        <dbReference type="ARBA" id="ARBA00022833"/>
    </source>
</evidence>
<dbReference type="FunFam" id="3.30.40.10:FF:000187">
    <property type="entry name" value="E3 ubiquitin-protein ligase ATL6"/>
    <property type="match status" value="1"/>
</dbReference>
<keyword evidence="10" id="KW-0862">Zinc</keyword>
<evidence type="ECO:0000256" key="8">
    <source>
        <dbReference type="ARBA" id="ARBA00022771"/>
    </source>
</evidence>
<evidence type="ECO:0000256" key="3">
    <source>
        <dbReference type="ARBA" id="ARBA00004906"/>
    </source>
</evidence>
<feature type="region of interest" description="Disordered" evidence="15">
    <location>
        <begin position="206"/>
        <end position="226"/>
    </location>
</feature>
<dbReference type="InterPro" id="IPR013083">
    <property type="entry name" value="Znf_RING/FYVE/PHD"/>
</dbReference>
<sequence length="226" mass="25222">MDPKNYGSNGKIMLSSIVIFVSVIIVMFCFHYCFRRFSPRGRRHQERQIRLQQLAHHLVFASENNFTAAAHGSENQGLELRVLKSIPVFTYDSKMGNPPPECAVCLSEFEDDERGRLLPKCGHIFHNDCIEMWFQSHSNCPLCRSPVQLHIPEPAKSDVETGGSGSDPDIESGVSETGRPLSSSRRNMSARCLRELEDIVVEVERRGQSVRGLSSAGDADLSENSG</sequence>
<evidence type="ECO:0000256" key="1">
    <source>
        <dbReference type="ARBA" id="ARBA00000900"/>
    </source>
</evidence>
<comment type="pathway">
    <text evidence="3">Protein modification; protein ubiquitination.</text>
</comment>
<keyword evidence="6 16" id="KW-0812">Transmembrane</keyword>
<gene>
    <name evidence="18" type="ORF">HS088_TW18G00109</name>
</gene>
<dbReference type="EC" id="2.3.2.27" evidence="4"/>
<keyword evidence="8 14" id="KW-0863">Zinc-finger</keyword>